<feature type="compositionally biased region" description="Polar residues" evidence="1">
    <location>
        <begin position="22"/>
        <end position="36"/>
    </location>
</feature>
<sequence>MGICQTSSIKSEKKENNKRNVDGQQKQNMNHINKSQTVRMFDYNTNKIVEVPVLVPATQNSLYSKRQTHSPNSNPNSRQLLTLSQ</sequence>
<name>A0A8S1RD70_9CILI</name>
<dbReference type="OrthoDB" id="317915at2759"/>
<feature type="region of interest" description="Disordered" evidence="1">
    <location>
        <begin position="1"/>
        <end position="36"/>
    </location>
</feature>
<accession>A0A8S1RD70</accession>
<dbReference type="Proteomes" id="UP000692954">
    <property type="component" value="Unassembled WGS sequence"/>
</dbReference>
<feature type="compositionally biased region" description="Basic and acidic residues" evidence="1">
    <location>
        <begin position="10"/>
        <end position="21"/>
    </location>
</feature>
<evidence type="ECO:0000313" key="2">
    <source>
        <dbReference type="EMBL" id="CAD8125264.1"/>
    </source>
</evidence>
<comment type="caution">
    <text evidence="2">The sequence shown here is derived from an EMBL/GenBank/DDBJ whole genome shotgun (WGS) entry which is preliminary data.</text>
</comment>
<organism evidence="2 3">
    <name type="scientific">Paramecium sonneborni</name>
    <dbReference type="NCBI Taxonomy" id="65129"/>
    <lineage>
        <taxon>Eukaryota</taxon>
        <taxon>Sar</taxon>
        <taxon>Alveolata</taxon>
        <taxon>Ciliophora</taxon>
        <taxon>Intramacronucleata</taxon>
        <taxon>Oligohymenophorea</taxon>
        <taxon>Peniculida</taxon>
        <taxon>Parameciidae</taxon>
        <taxon>Paramecium</taxon>
    </lineage>
</organism>
<evidence type="ECO:0000313" key="3">
    <source>
        <dbReference type="Proteomes" id="UP000692954"/>
    </source>
</evidence>
<gene>
    <name evidence="2" type="ORF">PSON_ATCC_30995.1.T1570100</name>
</gene>
<reference evidence="2" key="1">
    <citation type="submission" date="2021-01" db="EMBL/GenBank/DDBJ databases">
        <authorList>
            <consortium name="Genoscope - CEA"/>
            <person name="William W."/>
        </authorList>
    </citation>
    <scope>NUCLEOTIDE SEQUENCE</scope>
</reference>
<feature type="region of interest" description="Disordered" evidence="1">
    <location>
        <begin position="62"/>
        <end position="85"/>
    </location>
</feature>
<protein>
    <submittedName>
        <fullName evidence="2">Uncharacterized protein</fullName>
    </submittedName>
</protein>
<evidence type="ECO:0000256" key="1">
    <source>
        <dbReference type="SAM" id="MobiDB-lite"/>
    </source>
</evidence>
<keyword evidence="3" id="KW-1185">Reference proteome</keyword>
<dbReference type="EMBL" id="CAJJDN010000157">
    <property type="protein sequence ID" value="CAD8125264.1"/>
    <property type="molecule type" value="Genomic_DNA"/>
</dbReference>
<dbReference type="AlphaFoldDB" id="A0A8S1RD70"/>
<proteinExistence type="predicted"/>